<evidence type="ECO:0000313" key="4">
    <source>
        <dbReference type="Proteomes" id="UP000790833"/>
    </source>
</evidence>
<evidence type="ECO:0000256" key="1">
    <source>
        <dbReference type="SAM" id="MobiDB-lite"/>
    </source>
</evidence>
<accession>A0A9P7VE95</accession>
<keyword evidence="4" id="KW-1185">Reference proteome</keyword>
<evidence type="ECO:0000313" key="3">
    <source>
        <dbReference type="EMBL" id="KAG7196274.1"/>
    </source>
</evidence>
<comment type="caution">
    <text evidence="3">The sequence shown here is derived from an EMBL/GenBank/DDBJ whole genome shotgun (WGS) entry which is preliminary data.</text>
</comment>
<feature type="chain" id="PRO_5040218899" evidence="2">
    <location>
        <begin position="29"/>
        <end position="183"/>
    </location>
</feature>
<name>A0A9P7VE95_9ASCO</name>
<dbReference type="AlphaFoldDB" id="A0A9P7VE95"/>
<dbReference type="EMBL" id="JAHMUF010000001">
    <property type="protein sequence ID" value="KAG7196274.1"/>
    <property type="molecule type" value="Genomic_DNA"/>
</dbReference>
<gene>
    <name evidence="3" type="ORF">KQ657_000289</name>
</gene>
<feature type="signal peptide" evidence="2">
    <location>
        <begin position="1"/>
        <end position="28"/>
    </location>
</feature>
<feature type="region of interest" description="Disordered" evidence="1">
    <location>
        <begin position="95"/>
        <end position="147"/>
    </location>
</feature>
<keyword evidence="2" id="KW-0732">Signal</keyword>
<dbReference type="Proteomes" id="UP000790833">
    <property type="component" value="Unassembled WGS sequence"/>
</dbReference>
<organism evidence="3 4">
    <name type="scientific">Scheffersomyces spartinae</name>
    <dbReference type="NCBI Taxonomy" id="45513"/>
    <lineage>
        <taxon>Eukaryota</taxon>
        <taxon>Fungi</taxon>
        <taxon>Dikarya</taxon>
        <taxon>Ascomycota</taxon>
        <taxon>Saccharomycotina</taxon>
        <taxon>Pichiomycetes</taxon>
        <taxon>Debaryomycetaceae</taxon>
        <taxon>Scheffersomyces</taxon>
    </lineage>
</organism>
<dbReference type="RefSeq" id="XP_043051819.1">
    <property type="nucleotide sequence ID" value="XM_043191142.1"/>
</dbReference>
<proteinExistence type="predicted"/>
<sequence>MIFNITSPSKIPMLFLPLILGLSKLVVGASSSEDTTTVTVTVTPVETAFTTVSSIANVVEQVYVFTDSSNGSLTTLTTLTTEWLPLTATATLPVSATSDSSSEEVSSEATSSSATVTSSSSSEAATSSAAGVSSSSSSSSSTAATTSSTFTGNYYSTGYTTATENISGSDVVVEYVVLYTNAC</sequence>
<evidence type="ECO:0000256" key="2">
    <source>
        <dbReference type="SAM" id="SignalP"/>
    </source>
</evidence>
<protein>
    <submittedName>
        <fullName evidence="3">Uncharacterized protein</fullName>
    </submittedName>
</protein>
<reference evidence="3" key="1">
    <citation type="submission" date="2021-03" db="EMBL/GenBank/DDBJ databases">
        <authorList>
            <person name="Palmer J.M."/>
        </authorList>
    </citation>
    <scope>NUCLEOTIDE SEQUENCE</scope>
    <source>
        <strain evidence="3">ARV_011</strain>
    </source>
</reference>
<dbReference type="GeneID" id="66113663"/>
<feature type="compositionally biased region" description="Low complexity" evidence="1">
    <location>
        <begin position="107"/>
        <end position="147"/>
    </location>
</feature>